<evidence type="ECO:0000313" key="2">
    <source>
        <dbReference type="Proteomes" id="UP000214646"/>
    </source>
</evidence>
<keyword evidence="2" id="KW-1185">Reference proteome</keyword>
<protein>
    <submittedName>
        <fullName evidence="1">Uncharacterized protein</fullName>
    </submittedName>
</protein>
<reference evidence="2" key="1">
    <citation type="submission" date="2017-06" db="EMBL/GenBank/DDBJ databases">
        <title>Genome analysis of Fimbriiglobus ruber SP5, the first member of the order Planctomycetales with confirmed chitinolytic capability.</title>
        <authorList>
            <person name="Ravin N.V."/>
            <person name="Rakitin A.L."/>
            <person name="Ivanova A.A."/>
            <person name="Beletsky A.V."/>
            <person name="Kulichevskaya I.S."/>
            <person name="Mardanov A.V."/>
            <person name="Dedysh S.N."/>
        </authorList>
    </citation>
    <scope>NUCLEOTIDE SEQUENCE [LARGE SCALE GENOMIC DNA]</scope>
    <source>
        <strain evidence="2">SP5</strain>
    </source>
</reference>
<comment type="caution">
    <text evidence="1">The sequence shown here is derived from an EMBL/GenBank/DDBJ whole genome shotgun (WGS) entry which is preliminary data.</text>
</comment>
<gene>
    <name evidence="1" type="ORF">FRUB_01536</name>
</gene>
<dbReference type="Proteomes" id="UP000214646">
    <property type="component" value="Unassembled WGS sequence"/>
</dbReference>
<dbReference type="AlphaFoldDB" id="A0A225E9E3"/>
<name>A0A225E9E3_9BACT</name>
<sequence length="37" mass="4270">MRKIILTRSHIQIMHTICPDNQPGDPLIDSSHFNNLI</sequence>
<evidence type="ECO:0000313" key="1">
    <source>
        <dbReference type="EMBL" id="OWK45205.1"/>
    </source>
</evidence>
<organism evidence="1 2">
    <name type="scientific">Fimbriiglobus ruber</name>
    <dbReference type="NCBI Taxonomy" id="1908690"/>
    <lineage>
        <taxon>Bacteria</taxon>
        <taxon>Pseudomonadati</taxon>
        <taxon>Planctomycetota</taxon>
        <taxon>Planctomycetia</taxon>
        <taxon>Gemmatales</taxon>
        <taxon>Gemmataceae</taxon>
        <taxon>Fimbriiglobus</taxon>
    </lineage>
</organism>
<accession>A0A225E9E3</accession>
<dbReference type="EMBL" id="NIDE01000002">
    <property type="protein sequence ID" value="OWK45205.1"/>
    <property type="molecule type" value="Genomic_DNA"/>
</dbReference>
<proteinExistence type="predicted"/>